<dbReference type="EMBL" id="BPLF01000002">
    <property type="protein sequence ID" value="GIX63434.1"/>
    <property type="molecule type" value="Genomic_DNA"/>
</dbReference>
<evidence type="ECO:0000256" key="1">
    <source>
        <dbReference type="SAM" id="MobiDB-lite"/>
    </source>
</evidence>
<keyword evidence="2" id="KW-0238">DNA-binding</keyword>
<keyword evidence="3" id="KW-1185">Reference proteome</keyword>
<dbReference type="AlphaFoldDB" id="A0AAV4LY62"/>
<evidence type="ECO:0000313" key="2">
    <source>
        <dbReference type="EMBL" id="GIX63434.1"/>
    </source>
</evidence>
<dbReference type="RefSeq" id="XP_067715503.1">
    <property type="nucleotide sequence ID" value="XM_067859402.1"/>
</dbReference>
<dbReference type="Proteomes" id="UP001497744">
    <property type="component" value="Unassembled WGS sequence"/>
</dbReference>
<reference evidence="2 3" key="1">
    <citation type="submission" date="2021-06" db="EMBL/GenBank/DDBJ databases">
        <title>Genome sequence of Babesia caballi.</title>
        <authorList>
            <person name="Yamagishi J."/>
            <person name="Kidaka T."/>
            <person name="Ochi A."/>
        </authorList>
    </citation>
    <scope>NUCLEOTIDE SEQUENCE [LARGE SCALE GENOMIC DNA]</scope>
    <source>
        <strain evidence="2">USDA-D6B2</strain>
    </source>
</reference>
<name>A0AAV4LY62_BABCB</name>
<gene>
    <name evidence="2" type="ORF">BcabD6B2_28690</name>
</gene>
<accession>A0AAV4LY62</accession>
<dbReference type="GeneID" id="94194915"/>
<protein>
    <submittedName>
        <fullName evidence="2">DNA-binding beta-propeller fold protein YncE</fullName>
    </submittedName>
</protein>
<evidence type="ECO:0000313" key="3">
    <source>
        <dbReference type="Proteomes" id="UP001497744"/>
    </source>
</evidence>
<organism evidence="2 3">
    <name type="scientific">Babesia caballi</name>
    <dbReference type="NCBI Taxonomy" id="5871"/>
    <lineage>
        <taxon>Eukaryota</taxon>
        <taxon>Sar</taxon>
        <taxon>Alveolata</taxon>
        <taxon>Apicomplexa</taxon>
        <taxon>Aconoidasida</taxon>
        <taxon>Piroplasmida</taxon>
        <taxon>Babesiidae</taxon>
        <taxon>Babesia</taxon>
    </lineage>
</organism>
<dbReference type="GO" id="GO:0003677">
    <property type="term" value="F:DNA binding"/>
    <property type="evidence" value="ECO:0007669"/>
    <property type="project" value="UniProtKB-KW"/>
</dbReference>
<feature type="compositionally biased region" description="Low complexity" evidence="1">
    <location>
        <begin position="57"/>
        <end position="79"/>
    </location>
</feature>
<feature type="region of interest" description="Disordered" evidence="1">
    <location>
        <begin position="57"/>
        <end position="84"/>
    </location>
</feature>
<proteinExistence type="predicted"/>
<comment type="caution">
    <text evidence="2">The sequence shown here is derived from an EMBL/GenBank/DDBJ whole genome shotgun (WGS) entry which is preliminary data.</text>
</comment>
<sequence length="172" mass="17054">MPLKIVATLPTLKYTAAAPPPRARVAMVPAMDPPVDQEGWGGGGTLPAGAVVSGCSPVSPSSPLGPWGPAGPRAPTGPIGPAGPGGPTGAVSVTVDFDATDGLPAGPVVVVEGLSVSEMLVELPVVTANAVSGNVESEWEVVTVPPLAGLLEGCTNSLTFSVKYLMYCAKVS</sequence>